<evidence type="ECO:0000256" key="1">
    <source>
        <dbReference type="ARBA" id="ARBA00001946"/>
    </source>
</evidence>
<dbReference type="InterPro" id="IPR027417">
    <property type="entry name" value="P-loop_NTPase"/>
</dbReference>
<keyword evidence="5 10" id="KW-0819">tRNA processing</keyword>
<dbReference type="Pfam" id="PF01715">
    <property type="entry name" value="IPPT"/>
    <property type="match status" value="1"/>
</dbReference>
<feature type="site" description="Interaction with substrate tRNA" evidence="10">
    <location>
        <position position="130"/>
    </location>
</feature>
<evidence type="ECO:0000256" key="13">
    <source>
        <dbReference type="RuleBase" id="RU003785"/>
    </source>
</evidence>
<dbReference type="SUPFAM" id="SSF52540">
    <property type="entry name" value="P-loop containing nucleoside triphosphate hydrolases"/>
    <property type="match status" value="2"/>
</dbReference>
<evidence type="ECO:0000313" key="15">
    <source>
        <dbReference type="Proteomes" id="UP000001549"/>
    </source>
</evidence>
<evidence type="ECO:0000256" key="3">
    <source>
        <dbReference type="ARBA" id="ARBA00005842"/>
    </source>
</evidence>
<dbReference type="Gene3D" id="1.10.20.140">
    <property type="match status" value="1"/>
</dbReference>
<evidence type="ECO:0000256" key="5">
    <source>
        <dbReference type="ARBA" id="ARBA00022694"/>
    </source>
</evidence>
<evidence type="ECO:0000256" key="2">
    <source>
        <dbReference type="ARBA" id="ARBA00003213"/>
    </source>
</evidence>
<name>F8B381_9ACTN</name>
<dbReference type="NCBIfam" id="TIGR00174">
    <property type="entry name" value="miaA"/>
    <property type="match status" value="1"/>
</dbReference>
<dbReference type="GO" id="GO:0005524">
    <property type="term" value="F:ATP binding"/>
    <property type="evidence" value="ECO:0007669"/>
    <property type="project" value="UniProtKB-UniRule"/>
</dbReference>
<dbReference type="KEGG" id="fsy:FsymDg_3602"/>
<comment type="subunit">
    <text evidence="10">Monomer.</text>
</comment>
<dbReference type="InterPro" id="IPR018022">
    <property type="entry name" value="IPT"/>
</dbReference>
<dbReference type="EC" id="2.5.1.75" evidence="10"/>
<comment type="function">
    <text evidence="2 10 12">Catalyzes the transfer of a dimethylallyl group onto the adenine at position 37 in tRNAs that read codons beginning with uridine, leading to the formation of N6-(dimethylallyl)adenosine (i(6)A).</text>
</comment>
<dbReference type="HAMAP" id="MF_00185">
    <property type="entry name" value="IPP_trans"/>
    <property type="match status" value="1"/>
</dbReference>
<accession>F8B381</accession>
<evidence type="ECO:0000256" key="8">
    <source>
        <dbReference type="ARBA" id="ARBA00022842"/>
    </source>
</evidence>
<keyword evidence="4 10" id="KW-0808">Transferase</keyword>
<dbReference type="STRING" id="656024.FsymDg_3602"/>
<evidence type="ECO:0000256" key="4">
    <source>
        <dbReference type="ARBA" id="ARBA00022679"/>
    </source>
</evidence>
<keyword evidence="15" id="KW-1185">Reference proteome</keyword>
<dbReference type="PANTHER" id="PTHR11088:SF60">
    <property type="entry name" value="TRNA DIMETHYLALLYLTRANSFERASE"/>
    <property type="match status" value="1"/>
</dbReference>
<dbReference type="GO" id="GO:0006400">
    <property type="term" value="P:tRNA modification"/>
    <property type="evidence" value="ECO:0007669"/>
    <property type="project" value="TreeGrafter"/>
</dbReference>
<dbReference type="GO" id="GO:0052381">
    <property type="term" value="F:tRNA dimethylallyltransferase activity"/>
    <property type="evidence" value="ECO:0007669"/>
    <property type="project" value="UniProtKB-UniRule"/>
</dbReference>
<comment type="cofactor">
    <cofactor evidence="1 10">
        <name>Mg(2+)</name>
        <dbReference type="ChEBI" id="CHEBI:18420"/>
    </cofactor>
</comment>
<evidence type="ECO:0000256" key="7">
    <source>
        <dbReference type="ARBA" id="ARBA00022840"/>
    </source>
</evidence>
<feature type="region of interest" description="Interaction with substrate tRNA" evidence="10">
    <location>
        <begin position="43"/>
        <end position="46"/>
    </location>
</feature>
<evidence type="ECO:0000256" key="9">
    <source>
        <dbReference type="ARBA" id="ARBA00049563"/>
    </source>
</evidence>
<comment type="similarity">
    <text evidence="3 10 13">Belongs to the IPP transferase family.</text>
</comment>
<dbReference type="eggNOG" id="COG0324">
    <property type="taxonomic scope" value="Bacteria"/>
</dbReference>
<evidence type="ECO:0000313" key="14">
    <source>
        <dbReference type="EMBL" id="AEH10881.1"/>
    </source>
</evidence>
<evidence type="ECO:0000256" key="12">
    <source>
        <dbReference type="RuleBase" id="RU003784"/>
    </source>
</evidence>
<dbReference type="InterPro" id="IPR039657">
    <property type="entry name" value="Dimethylallyltransferase"/>
</dbReference>
<evidence type="ECO:0000256" key="6">
    <source>
        <dbReference type="ARBA" id="ARBA00022741"/>
    </source>
</evidence>
<dbReference type="Proteomes" id="UP000001549">
    <property type="component" value="Chromosome"/>
</dbReference>
<keyword evidence="8 10" id="KW-0460">Magnesium</keyword>
<keyword evidence="6 10" id="KW-0547">Nucleotide-binding</keyword>
<keyword evidence="7 10" id="KW-0067">ATP-binding</keyword>
<evidence type="ECO:0000256" key="10">
    <source>
        <dbReference type="HAMAP-Rule" id="MF_00185"/>
    </source>
</evidence>
<feature type="binding site" evidence="10">
    <location>
        <begin position="20"/>
        <end position="25"/>
    </location>
    <ligand>
        <name>substrate</name>
    </ligand>
</feature>
<feature type="binding site" evidence="10">
    <location>
        <begin position="18"/>
        <end position="25"/>
    </location>
    <ligand>
        <name>ATP</name>
        <dbReference type="ChEBI" id="CHEBI:30616"/>
    </ligand>
</feature>
<reference evidence="14 15" key="1">
    <citation type="submission" date="2011-05" db="EMBL/GenBank/DDBJ databases">
        <title>Complete sequence of chromosome of Frankia symbiont of Datisca glomerata.</title>
        <authorList>
            <consortium name="US DOE Joint Genome Institute"/>
            <person name="Lucas S."/>
            <person name="Han J."/>
            <person name="Lapidus A."/>
            <person name="Cheng J.-F."/>
            <person name="Goodwin L."/>
            <person name="Pitluck S."/>
            <person name="Peters L."/>
            <person name="Mikhailova N."/>
            <person name="Chertkov O."/>
            <person name="Teshima H."/>
            <person name="Han C."/>
            <person name="Tapia R."/>
            <person name="Land M."/>
            <person name="Hauser L."/>
            <person name="Kyrpides N."/>
            <person name="Ivanova N."/>
            <person name="Pagani I."/>
            <person name="Berry A."/>
            <person name="Pawlowski K."/>
            <person name="Persson T."/>
            <person name="Vanden Heuvel B."/>
            <person name="Benson D."/>
            <person name="Woyke T."/>
        </authorList>
    </citation>
    <scope>NUCLEOTIDE SEQUENCE [LARGE SCALE GENOMIC DNA]</scope>
    <source>
        <strain evidence="15">4085684</strain>
    </source>
</reference>
<feature type="site" description="Interaction with substrate tRNA" evidence="10">
    <location>
        <position position="109"/>
    </location>
</feature>
<organism evidence="14 15">
    <name type="scientific">Candidatus Protofrankia datiscae</name>
    <dbReference type="NCBI Taxonomy" id="2716812"/>
    <lineage>
        <taxon>Bacteria</taxon>
        <taxon>Bacillati</taxon>
        <taxon>Actinomycetota</taxon>
        <taxon>Actinomycetes</taxon>
        <taxon>Frankiales</taxon>
        <taxon>Frankiaceae</taxon>
        <taxon>Protofrankia</taxon>
    </lineage>
</organism>
<dbReference type="RefSeq" id="WP_013874764.1">
    <property type="nucleotide sequence ID" value="NC_015656.1"/>
</dbReference>
<dbReference type="AlphaFoldDB" id="F8B381"/>
<dbReference type="PANTHER" id="PTHR11088">
    <property type="entry name" value="TRNA DIMETHYLALLYLTRANSFERASE"/>
    <property type="match status" value="1"/>
</dbReference>
<dbReference type="FunFam" id="1.10.20.140:FF:000001">
    <property type="entry name" value="tRNA dimethylallyltransferase"/>
    <property type="match status" value="1"/>
</dbReference>
<sequence>MGTGVDRHRTGRVVAVVGPTAAGKSDLAIALATELNGEIVNADSMQLYRGMNIGTAKVPPAERGGVPHHLLDVWDVTRAADVASYQALARQVVDGLLAAGRTPVLVGGSGLYVRAVLDDLAFPGTDPAVRGRLERELSERGPAALHADLAARAPAAAAAILPGNGRRIVRALEVVELTGSFTASLPEHRSVYDVVQIGIDHPQLDARIADRVAGMWAAGMIEEVHALVSMGLRDGPTASRALGYAQVLAWLDGALDSAESARLATIAATRRLARRQRSWFRRDPRIIWLDRPDVEQVAGMVNPA</sequence>
<comment type="caution">
    <text evidence="10">Lacks conserved residue(s) required for the propagation of feature annotation.</text>
</comment>
<comment type="catalytic activity">
    <reaction evidence="9 10 11">
        <text>adenosine(37) in tRNA + dimethylallyl diphosphate = N(6)-dimethylallyladenosine(37) in tRNA + diphosphate</text>
        <dbReference type="Rhea" id="RHEA:26482"/>
        <dbReference type="Rhea" id="RHEA-COMP:10162"/>
        <dbReference type="Rhea" id="RHEA-COMP:10375"/>
        <dbReference type="ChEBI" id="CHEBI:33019"/>
        <dbReference type="ChEBI" id="CHEBI:57623"/>
        <dbReference type="ChEBI" id="CHEBI:74411"/>
        <dbReference type="ChEBI" id="CHEBI:74415"/>
        <dbReference type="EC" id="2.5.1.75"/>
    </reaction>
</comment>
<gene>
    <name evidence="10" type="primary">miaA</name>
    <name evidence="14" type="ordered locus">FsymDg_3602</name>
</gene>
<dbReference type="EMBL" id="CP002801">
    <property type="protein sequence ID" value="AEH10881.1"/>
    <property type="molecule type" value="Genomic_DNA"/>
</dbReference>
<proteinExistence type="inferred from homology"/>
<dbReference type="HOGENOM" id="CLU_032616_0_1_11"/>
<protein>
    <recommendedName>
        <fullName evidence="10">tRNA dimethylallyltransferase</fullName>
        <ecNumber evidence="10">2.5.1.75</ecNumber>
    </recommendedName>
    <alternativeName>
        <fullName evidence="10">Dimethylallyl diphosphate:tRNA dimethylallyltransferase</fullName>
        <shortName evidence="10">DMAPP:tRNA dimethylallyltransferase</shortName>
        <shortName evidence="10">DMATase</shortName>
    </alternativeName>
    <alternativeName>
        <fullName evidence="10">Isopentenyl-diphosphate:tRNA isopentenyltransferase</fullName>
        <shortName evidence="10">IPP transferase</shortName>
        <shortName evidence="10">IPPT</shortName>
        <shortName evidence="10">IPTase</shortName>
    </alternativeName>
</protein>
<evidence type="ECO:0000256" key="11">
    <source>
        <dbReference type="RuleBase" id="RU003783"/>
    </source>
</evidence>
<dbReference type="Gene3D" id="3.40.50.300">
    <property type="entry name" value="P-loop containing nucleotide triphosphate hydrolases"/>
    <property type="match status" value="1"/>
</dbReference>